<dbReference type="InterPro" id="IPR039421">
    <property type="entry name" value="Type_1_exporter"/>
</dbReference>
<accession>B3QQK2</accession>
<evidence type="ECO:0000256" key="6">
    <source>
        <dbReference type="ARBA" id="ARBA00023136"/>
    </source>
</evidence>
<keyword evidence="6 7" id="KW-0472">Membrane</keyword>
<dbReference type="InterPro" id="IPR027417">
    <property type="entry name" value="P-loop_NTPase"/>
</dbReference>
<feature type="transmembrane region" description="Helical" evidence="7">
    <location>
        <begin position="191"/>
        <end position="212"/>
    </location>
</feature>
<evidence type="ECO:0000256" key="4">
    <source>
        <dbReference type="ARBA" id="ARBA00022840"/>
    </source>
</evidence>
<evidence type="ECO:0000256" key="2">
    <source>
        <dbReference type="ARBA" id="ARBA00022692"/>
    </source>
</evidence>
<dbReference type="PROSITE" id="PS50893">
    <property type="entry name" value="ABC_TRANSPORTER_2"/>
    <property type="match status" value="1"/>
</dbReference>
<gene>
    <name evidence="10" type="ordered locus">Cpar_1813</name>
</gene>
<dbReference type="SMART" id="SM00382">
    <property type="entry name" value="AAA"/>
    <property type="match status" value="1"/>
</dbReference>
<evidence type="ECO:0000313" key="10">
    <source>
        <dbReference type="EMBL" id="ACF12205.1"/>
    </source>
</evidence>
<feature type="transmembrane region" description="Helical" evidence="7">
    <location>
        <begin position="218"/>
        <end position="235"/>
    </location>
</feature>
<dbReference type="STRING" id="517417.Cpar_1813"/>
<dbReference type="eggNOG" id="COG1132">
    <property type="taxonomic scope" value="Bacteria"/>
</dbReference>
<dbReference type="HOGENOM" id="CLU_000604_84_3_10"/>
<dbReference type="Pfam" id="PF00005">
    <property type="entry name" value="ABC_tran"/>
    <property type="match status" value="1"/>
</dbReference>
<dbReference type="SUPFAM" id="SSF52540">
    <property type="entry name" value="P-loop containing nucleoside triphosphate hydrolases"/>
    <property type="match status" value="1"/>
</dbReference>
<feature type="transmembrane region" description="Helical" evidence="7">
    <location>
        <begin position="299"/>
        <end position="321"/>
    </location>
</feature>
<dbReference type="PROSITE" id="PS00211">
    <property type="entry name" value="ABC_TRANSPORTER_1"/>
    <property type="match status" value="1"/>
</dbReference>
<dbReference type="KEGG" id="cpc:Cpar_1813"/>
<dbReference type="SUPFAM" id="SSF90123">
    <property type="entry name" value="ABC transporter transmembrane region"/>
    <property type="match status" value="1"/>
</dbReference>
<dbReference type="Pfam" id="PF00664">
    <property type="entry name" value="ABC_membrane"/>
    <property type="match status" value="1"/>
</dbReference>
<sequence length="649" mass="72743">MLMKVYLRFLRYLVPLKSRIVLVVLVSVITSLLSVVSIYSVLPLLNALFTSGQTSGQVAVSSPHGGQAQAPSVSSKIPSKPFYKNIVDVDQIKESAKQFFAQLFYADTQQGSLLKICMFLILAFALKNLFVYLNKQIIFNIQTRTAKKIRDDVFRSIIEMQLDYFNKTRVGSLMNHVYNEVQMVNNTISSVLASFLQTPFSVLVFLAVLLALSWKLTIFALVVSSLILFVIRGVGGKIRSQAKGLEREMGNMNSLLQEKFNGIKVIKASAFEDIEFTRFQSFTSDFRRRMIRINRLKNVISPLNETLLIAAIALVLWFGGLQVFEGKMQGNELLLFAFTLYSIMGPFKSFSEAYTQIQHGTAAAENLFSVLDAEPDIKNGTLPISGFSHSIRFEDVCFSYHKTPDARNVLDHVSFEIKKGEMVALVGQSGSGKSTAVDLLLRFYDVDSGRITIDGTDIREFDYKQLRHLIGVVSQEVILFNDTIEENIAYGVREQIDHEQVEHAARLANAHGFIEEKPEKYQTLIGDRGIQLSGGQRQRLAIARAMVKNPELLIFDEATSALDNESEKVVQQAIDHALADRTALVVAHRLSTVKNADRIIVMDRGRVAESGSHEELLKRDGFYKHLYDIQFGEKGVVVPPKMATPDCEP</sequence>
<dbReference type="InterPro" id="IPR036640">
    <property type="entry name" value="ABC1_TM_sf"/>
</dbReference>
<dbReference type="PANTHER" id="PTHR24221">
    <property type="entry name" value="ATP-BINDING CASSETTE SUB-FAMILY B"/>
    <property type="match status" value="1"/>
</dbReference>
<feature type="domain" description="ABC transmembrane type-1" evidence="9">
    <location>
        <begin position="21"/>
        <end position="359"/>
    </location>
</feature>
<feature type="domain" description="ABC transporter" evidence="8">
    <location>
        <begin position="391"/>
        <end position="629"/>
    </location>
</feature>
<evidence type="ECO:0000313" key="11">
    <source>
        <dbReference type="Proteomes" id="UP000008811"/>
    </source>
</evidence>
<dbReference type="AlphaFoldDB" id="B3QQK2"/>
<dbReference type="GO" id="GO:0140359">
    <property type="term" value="F:ABC-type transporter activity"/>
    <property type="evidence" value="ECO:0007669"/>
    <property type="project" value="InterPro"/>
</dbReference>
<evidence type="ECO:0000259" key="9">
    <source>
        <dbReference type="PROSITE" id="PS50929"/>
    </source>
</evidence>
<dbReference type="CDD" id="cd03251">
    <property type="entry name" value="ABCC_MsbA"/>
    <property type="match status" value="1"/>
</dbReference>
<protein>
    <submittedName>
        <fullName evidence="10">ABC transporter related</fullName>
    </submittedName>
</protein>
<dbReference type="InterPro" id="IPR017871">
    <property type="entry name" value="ABC_transporter-like_CS"/>
</dbReference>
<dbReference type="GO" id="GO:0005524">
    <property type="term" value="F:ATP binding"/>
    <property type="evidence" value="ECO:0007669"/>
    <property type="project" value="UniProtKB-KW"/>
</dbReference>
<dbReference type="Proteomes" id="UP000008811">
    <property type="component" value="Chromosome"/>
</dbReference>
<dbReference type="PROSITE" id="PS50929">
    <property type="entry name" value="ABC_TM1F"/>
    <property type="match status" value="1"/>
</dbReference>
<name>B3QQK2_CHLP8</name>
<dbReference type="InterPro" id="IPR003593">
    <property type="entry name" value="AAA+_ATPase"/>
</dbReference>
<evidence type="ECO:0000256" key="7">
    <source>
        <dbReference type="SAM" id="Phobius"/>
    </source>
</evidence>
<dbReference type="GO" id="GO:0005886">
    <property type="term" value="C:plasma membrane"/>
    <property type="evidence" value="ECO:0007669"/>
    <property type="project" value="UniProtKB-SubCell"/>
</dbReference>
<dbReference type="PANTHER" id="PTHR24221:SF654">
    <property type="entry name" value="ATP-BINDING CASSETTE SUB-FAMILY B MEMBER 6"/>
    <property type="match status" value="1"/>
</dbReference>
<dbReference type="GO" id="GO:0016887">
    <property type="term" value="F:ATP hydrolysis activity"/>
    <property type="evidence" value="ECO:0007669"/>
    <property type="project" value="InterPro"/>
</dbReference>
<evidence type="ECO:0000256" key="5">
    <source>
        <dbReference type="ARBA" id="ARBA00022989"/>
    </source>
</evidence>
<keyword evidence="2 7" id="KW-0812">Transmembrane</keyword>
<keyword evidence="11" id="KW-1185">Reference proteome</keyword>
<keyword evidence="4" id="KW-0067">ATP-binding</keyword>
<dbReference type="InterPro" id="IPR003439">
    <property type="entry name" value="ABC_transporter-like_ATP-bd"/>
</dbReference>
<dbReference type="FunFam" id="3.40.50.300:FF:000218">
    <property type="entry name" value="Multidrug ABC transporter ATP-binding protein"/>
    <property type="match status" value="1"/>
</dbReference>
<feature type="transmembrane region" description="Helical" evidence="7">
    <location>
        <begin position="113"/>
        <end position="133"/>
    </location>
</feature>
<dbReference type="InterPro" id="IPR011527">
    <property type="entry name" value="ABC1_TM_dom"/>
</dbReference>
<dbReference type="Gene3D" id="1.20.1560.10">
    <property type="entry name" value="ABC transporter type 1, transmembrane domain"/>
    <property type="match status" value="1"/>
</dbReference>
<dbReference type="CDD" id="cd18552">
    <property type="entry name" value="ABC_6TM_MsbA_like"/>
    <property type="match status" value="1"/>
</dbReference>
<organism evidence="10 11">
    <name type="scientific">Chlorobaculum parvum (strain DSM 263 / NCIMB 8327)</name>
    <name type="common">Chlorobium vibrioforme subsp. thiosulfatophilum</name>
    <dbReference type="NCBI Taxonomy" id="517417"/>
    <lineage>
        <taxon>Bacteria</taxon>
        <taxon>Pseudomonadati</taxon>
        <taxon>Chlorobiota</taxon>
        <taxon>Chlorobiia</taxon>
        <taxon>Chlorobiales</taxon>
        <taxon>Chlorobiaceae</taxon>
        <taxon>Chlorobaculum</taxon>
    </lineage>
</organism>
<dbReference type="GO" id="GO:0034040">
    <property type="term" value="F:ATPase-coupled lipid transmembrane transporter activity"/>
    <property type="evidence" value="ECO:0007669"/>
    <property type="project" value="TreeGrafter"/>
</dbReference>
<evidence type="ECO:0000256" key="3">
    <source>
        <dbReference type="ARBA" id="ARBA00022741"/>
    </source>
</evidence>
<keyword evidence="5 7" id="KW-1133">Transmembrane helix</keyword>
<reference evidence="10" key="1">
    <citation type="submission" date="2008-06" db="EMBL/GenBank/DDBJ databases">
        <title>Complete sequence of Chlorobaculum parvum NCIB 8327.</title>
        <authorList>
            <consortium name="US DOE Joint Genome Institute"/>
            <person name="Lucas S."/>
            <person name="Copeland A."/>
            <person name="Lapidus A."/>
            <person name="Glavina del Rio T."/>
            <person name="Dalin E."/>
            <person name="Tice H."/>
            <person name="Bruce D."/>
            <person name="Goodwin L."/>
            <person name="Pitluck S."/>
            <person name="Schmutz J."/>
            <person name="Larimer F."/>
            <person name="Land M."/>
            <person name="Hauser L."/>
            <person name="Kyrpides N."/>
            <person name="Mikhailova N."/>
            <person name="Zhao F."/>
            <person name="Li T."/>
            <person name="Liu Z."/>
            <person name="Overmann J."/>
            <person name="Bryant D.A."/>
            <person name="Richardson P."/>
        </authorList>
    </citation>
    <scope>NUCLEOTIDE SEQUENCE [LARGE SCALE GENOMIC DNA]</scope>
    <source>
        <strain evidence="10">NCIB 8327</strain>
    </source>
</reference>
<feature type="transmembrane region" description="Helical" evidence="7">
    <location>
        <begin position="20"/>
        <end position="42"/>
    </location>
</feature>
<dbReference type="EMBL" id="CP001099">
    <property type="protein sequence ID" value="ACF12205.1"/>
    <property type="molecule type" value="Genomic_DNA"/>
</dbReference>
<evidence type="ECO:0000256" key="1">
    <source>
        <dbReference type="ARBA" id="ARBA00004651"/>
    </source>
</evidence>
<evidence type="ECO:0000259" key="8">
    <source>
        <dbReference type="PROSITE" id="PS50893"/>
    </source>
</evidence>
<keyword evidence="3" id="KW-0547">Nucleotide-binding</keyword>
<dbReference type="Gene3D" id="3.40.50.300">
    <property type="entry name" value="P-loop containing nucleotide triphosphate hydrolases"/>
    <property type="match status" value="1"/>
</dbReference>
<proteinExistence type="predicted"/>
<comment type="subcellular location">
    <subcellularLocation>
        <location evidence="1">Cell membrane</location>
        <topology evidence="1">Multi-pass membrane protein</topology>
    </subcellularLocation>
</comment>